<dbReference type="RefSeq" id="WP_305993361.1">
    <property type="nucleotide sequence ID" value="NZ_JAVAMP010000011.1"/>
</dbReference>
<evidence type="ECO:0000313" key="3">
    <source>
        <dbReference type="Proteomes" id="UP001231941"/>
    </source>
</evidence>
<name>A0ABT9J364_9BACL</name>
<keyword evidence="1" id="KW-0472">Membrane</keyword>
<keyword evidence="3" id="KW-1185">Reference proteome</keyword>
<keyword evidence="1" id="KW-1133">Transmembrane helix</keyword>
<organism evidence="2 3">
    <name type="scientific">Chengkuizengella axinellae</name>
    <dbReference type="NCBI Taxonomy" id="3064388"/>
    <lineage>
        <taxon>Bacteria</taxon>
        <taxon>Bacillati</taxon>
        <taxon>Bacillota</taxon>
        <taxon>Bacilli</taxon>
        <taxon>Bacillales</taxon>
        <taxon>Paenibacillaceae</taxon>
        <taxon>Chengkuizengella</taxon>
    </lineage>
</organism>
<reference evidence="2 3" key="1">
    <citation type="submission" date="2023-08" db="EMBL/GenBank/DDBJ databases">
        <authorList>
            <person name="Park J.-S."/>
        </authorList>
    </citation>
    <scope>NUCLEOTIDE SEQUENCE [LARGE SCALE GENOMIC DNA]</scope>
    <source>
        <strain evidence="2 3">2205SS18-9</strain>
    </source>
</reference>
<feature type="transmembrane region" description="Helical" evidence="1">
    <location>
        <begin position="12"/>
        <end position="33"/>
    </location>
</feature>
<gene>
    <name evidence="2" type="ORF">Q5Y73_18300</name>
</gene>
<evidence type="ECO:0000313" key="2">
    <source>
        <dbReference type="EMBL" id="MDP5276055.1"/>
    </source>
</evidence>
<sequence length="209" mass="24169">MKFIVWISKTLFQTVLISSLTLFIVWFMVNLYVDRLMGQFDGENTLPKVQISDVLSYFVNQENLTNINSEDKGNSSLEEFINEHEKQNSEPTQDNIYDDYTDVEESDDIDAVEVWNQQEYSIEEQGLAPEEVLFTAEAFTSTKDLLSDEDKMTIFSLIISNLPSGELQKLSTIMEEGVTVNELLEIEATMKEHLSEEEYQQMLTILEKY</sequence>
<keyword evidence="1" id="KW-0812">Transmembrane</keyword>
<dbReference type="EMBL" id="JAVAMP010000011">
    <property type="protein sequence ID" value="MDP5276055.1"/>
    <property type="molecule type" value="Genomic_DNA"/>
</dbReference>
<accession>A0ABT9J364</accession>
<proteinExistence type="predicted"/>
<dbReference type="Proteomes" id="UP001231941">
    <property type="component" value="Unassembled WGS sequence"/>
</dbReference>
<evidence type="ECO:0000256" key="1">
    <source>
        <dbReference type="SAM" id="Phobius"/>
    </source>
</evidence>
<comment type="caution">
    <text evidence="2">The sequence shown here is derived from an EMBL/GenBank/DDBJ whole genome shotgun (WGS) entry which is preliminary data.</text>
</comment>
<protein>
    <submittedName>
        <fullName evidence="2">Uncharacterized protein</fullName>
    </submittedName>
</protein>